<reference evidence="4 5" key="1">
    <citation type="journal article" date="2019" name="Sci. Rep.">
        <title>A high-quality genome of Eragrostis curvula grass provides insights into Poaceae evolution and supports new strategies to enhance forage quality.</title>
        <authorList>
            <person name="Carballo J."/>
            <person name="Santos B.A.C.M."/>
            <person name="Zappacosta D."/>
            <person name="Garbus I."/>
            <person name="Selva J.P."/>
            <person name="Gallo C.A."/>
            <person name="Diaz A."/>
            <person name="Albertini E."/>
            <person name="Caccamo M."/>
            <person name="Echenique V."/>
        </authorList>
    </citation>
    <scope>NUCLEOTIDE SEQUENCE [LARGE SCALE GENOMIC DNA]</scope>
    <source>
        <strain evidence="5">cv. Victoria</strain>
        <tissue evidence="4">Leaf</tissue>
    </source>
</reference>
<proteinExistence type="predicted"/>
<dbReference type="Pfam" id="PF13947">
    <property type="entry name" value="GUB_WAK_bind"/>
    <property type="match status" value="1"/>
</dbReference>
<dbReference type="Gramene" id="TVU14275">
    <property type="protein sequence ID" value="TVU14275"/>
    <property type="gene ID" value="EJB05_37735"/>
</dbReference>
<accession>A0A5J9TSM1</accession>
<dbReference type="OrthoDB" id="4062651at2759"/>
<dbReference type="PROSITE" id="PS51257">
    <property type="entry name" value="PROKAR_LIPOPROTEIN"/>
    <property type="match status" value="1"/>
</dbReference>
<organism evidence="4 5">
    <name type="scientific">Eragrostis curvula</name>
    <name type="common">weeping love grass</name>
    <dbReference type="NCBI Taxonomy" id="38414"/>
    <lineage>
        <taxon>Eukaryota</taxon>
        <taxon>Viridiplantae</taxon>
        <taxon>Streptophyta</taxon>
        <taxon>Embryophyta</taxon>
        <taxon>Tracheophyta</taxon>
        <taxon>Spermatophyta</taxon>
        <taxon>Magnoliopsida</taxon>
        <taxon>Liliopsida</taxon>
        <taxon>Poales</taxon>
        <taxon>Poaceae</taxon>
        <taxon>PACMAD clade</taxon>
        <taxon>Chloridoideae</taxon>
        <taxon>Eragrostideae</taxon>
        <taxon>Eragrostidinae</taxon>
        <taxon>Eragrostis</taxon>
    </lineage>
</organism>
<dbReference type="GO" id="GO:0016020">
    <property type="term" value="C:membrane"/>
    <property type="evidence" value="ECO:0007669"/>
    <property type="project" value="UniProtKB-SubCell"/>
</dbReference>
<dbReference type="EMBL" id="RWGY01000031">
    <property type="protein sequence ID" value="TVU14275.1"/>
    <property type="molecule type" value="Genomic_DNA"/>
</dbReference>
<dbReference type="AlphaFoldDB" id="A0A5J9TSM1"/>
<feature type="domain" description="Wall-associated receptor kinase galacturonan-binding" evidence="3">
    <location>
        <begin position="7"/>
        <end position="64"/>
    </location>
</feature>
<keyword evidence="5" id="KW-1185">Reference proteome</keyword>
<sequence>MMAKPGCREKCGNLTIPYPFGIGLGCYYDHGFDLSCEDNRTFMHNSSSLMEIYDISLLTGQARVTTLIASRCYNDTSGWASTSTARFFTLSSKANKLTAVGCNTLAFLGGFNEHRAAAGCFSMCLDKQSVDRSGQCSGMGCCQTSIASNLTSFNITFDERYDNSEVQEFNPCSYAFVVEEDWFKFEASYLEGNNFTEKFKDGVPAVLDWVAGRTYCDEAVKNMSSYACISKNSQCIKSPNAIGYLCSCNNGFAGNPYLVDGCQGNFPLLHRFHQNSMESDLSKQKFTSFSNM</sequence>
<evidence type="ECO:0000256" key="2">
    <source>
        <dbReference type="ARBA" id="ARBA00022729"/>
    </source>
</evidence>
<evidence type="ECO:0000313" key="5">
    <source>
        <dbReference type="Proteomes" id="UP000324897"/>
    </source>
</evidence>
<comment type="caution">
    <text evidence="4">The sequence shown here is derived from an EMBL/GenBank/DDBJ whole genome shotgun (WGS) entry which is preliminary data.</text>
</comment>
<dbReference type="PANTHER" id="PTHR33491">
    <property type="entry name" value="OSJNBA0016N04.9 PROTEIN"/>
    <property type="match status" value="1"/>
</dbReference>
<protein>
    <recommendedName>
        <fullName evidence="3">Wall-associated receptor kinase galacturonan-binding domain-containing protein</fullName>
    </recommendedName>
</protein>
<evidence type="ECO:0000259" key="3">
    <source>
        <dbReference type="Pfam" id="PF13947"/>
    </source>
</evidence>
<name>A0A5J9TSM1_9POAL</name>
<dbReference type="InterPro" id="IPR025287">
    <property type="entry name" value="WAK_GUB"/>
</dbReference>
<comment type="subcellular location">
    <subcellularLocation>
        <location evidence="1">Membrane</location>
        <topology evidence="1">Single-pass membrane protein</topology>
    </subcellularLocation>
</comment>
<gene>
    <name evidence="4" type="ORF">EJB05_37735</name>
</gene>
<dbReference type="GO" id="GO:0030247">
    <property type="term" value="F:polysaccharide binding"/>
    <property type="evidence" value="ECO:0007669"/>
    <property type="project" value="InterPro"/>
</dbReference>
<feature type="non-terminal residue" evidence="4">
    <location>
        <position position="1"/>
    </location>
</feature>
<evidence type="ECO:0000313" key="4">
    <source>
        <dbReference type="EMBL" id="TVU14275.1"/>
    </source>
</evidence>
<dbReference type="Proteomes" id="UP000324897">
    <property type="component" value="Unassembled WGS sequence"/>
</dbReference>
<evidence type="ECO:0000256" key="1">
    <source>
        <dbReference type="ARBA" id="ARBA00004167"/>
    </source>
</evidence>
<keyword evidence="2" id="KW-0732">Signal</keyword>